<comment type="subcellular location">
    <subcellularLocation>
        <location evidence="1">Cell membrane</location>
        <topology evidence="1">Multi-pass membrane protein</topology>
    </subcellularLocation>
</comment>
<evidence type="ECO:0000313" key="7">
    <source>
        <dbReference type="EMBL" id="MFD2199999.1"/>
    </source>
</evidence>
<proteinExistence type="predicted"/>
<feature type="transmembrane region" description="Helical" evidence="6">
    <location>
        <begin position="165"/>
        <end position="187"/>
    </location>
</feature>
<evidence type="ECO:0000313" key="8">
    <source>
        <dbReference type="Proteomes" id="UP001597414"/>
    </source>
</evidence>
<dbReference type="EMBL" id="JBHUIV010000002">
    <property type="protein sequence ID" value="MFD2199999.1"/>
    <property type="molecule type" value="Genomic_DNA"/>
</dbReference>
<dbReference type="RefSeq" id="WP_380799523.1">
    <property type="nucleotide sequence ID" value="NZ_JBHUIV010000002.1"/>
</dbReference>
<evidence type="ECO:0000256" key="5">
    <source>
        <dbReference type="ARBA" id="ARBA00023136"/>
    </source>
</evidence>
<dbReference type="InterPro" id="IPR022791">
    <property type="entry name" value="L-PG_synthase/AglD"/>
</dbReference>
<feature type="transmembrane region" description="Helical" evidence="6">
    <location>
        <begin position="220"/>
        <end position="244"/>
    </location>
</feature>
<feature type="transmembrane region" description="Helical" evidence="6">
    <location>
        <begin position="7"/>
        <end position="26"/>
    </location>
</feature>
<dbReference type="Proteomes" id="UP001597414">
    <property type="component" value="Unassembled WGS sequence"/>
</dbReference>
<dbReference type="PANTHER" id="PTHR39087:SF2">
    <property type="entry name" value="UPF0104 MEMBRANE PROTEIN MJ1595"/>
    <property type="match status" value="1"/>
</dbReference>
<dbReference type="PANTHER" id="PTHR39087">
    <property type="entry name" value="UPF0104 MEMBRANE PROTEIN MJ1595"/>
    <property type="match status" value="1"/>
</dbReference>
<name>A0ABW5B3D7_9BACT</name>
<keyword evidence="2" id="KW-1003">Cell membrane</keyword>
<gene>
    <name evidence="7" type="ORF">ACFSKV_00370</name>
</gene>
<dbReference type="Pfam" id="PF03706">
    <property type="entry name" value="LPG_synthase_TM"/>
    <property type="match status" value="1"/>
</dbReference>
<keyword evidence="3 6" id="KW-0812">Transmembrane</keyword>
<keyword evidence="4 6" id="KW-1133">Transmembrane helix</keyword>
<feature type="transmembrane region" description="Helical" evidence="6">
    <location>
        <begin position="41"/>
        <end position="59"/>
    </location>
</feature>
<feature type="transmembrane region" description="Helical" evidence="6">
    <location>
        <begin position="274"/>
        <end position="291"/>
    </location>
</feature>
<organism evidence="7 8">
    <name type="scientific">Shivajiella indica</name>
    <dbReference type="NCBI Taxonomy" id="872115"/>
    <lineage>
        <taxon>Bacteria</taxon>
        <taxon>Pseudomonadati</taxon>
        <taxon>Bacteroidota</taxon>
        <taxon>Cytophagia</taxon>
        <taxon>Cytophagales</taxon>
        <taxon>Cyclobacteriaceae</taxon>
        <taxon>Shivajiella</taxon>
    </lineage>
</organism>
<comment type="caution">
    <text evidence="7">The sequence shown here is derived from an EMBL/GenBank/DDBJ whole genome shotgun (WGS) entry which is preliminary data.</text>
</comment>
<reference evidence="8" key="1">
    <citation type="journal article" date="2019" name="Int. J. Syst. Evol. Microbiol.">
        <title>The Global Catalogue of Microorganisms (GCM) 10K type strain sequencing project: providing services to taxonomists for standard genome sequencing and annotation.</title>
        <authorList>
            <consortium name="The Broad Institute Genomics Platform"/>
            <consortium name="The Broad Institute Genome Sequencing Center for Infectious Disease"/>
            <person name="Wu L."/>
            <person name="Ma J."/>
        </authorList>
    </citation>
    <scope>NUCLEOTIDE SEQUENCE [LARGE SCALE GENOMIC DNA]</scope>
    <source>
        <strain evidence="8">KCTC 19812</strain>
    </source>
</reference>
<evidence type="ECO:0000256" key="3">
    <source>
        <dbReference type="ARBA" id="ARBA00022692"/>
    </source>
</evidence>
<protein>
    <submittedName>
        <fullName evidence="7">Lysylphosphatidylglycerol synthase transmembrane domain-containing protein</fullName>
    </submittedName>
</protein>
<evidence type="ECO:0000256" key="4">
    <source>
        <dbReference type="ARBA" id="ARBA00022989"/>
    </source>
</evidence>
<evidence type="ECO:0000256" key="1">
    <source>
        <dbReference type="ARBA" id="ARBA00004651"/>
    </source>
</evidence>
<evidence type="ECO:0000256" key="6">
    <source>
        <dbReference type="SAM" id="Phobius"/>
    </source>
</evidence>
<keyword evidence="5 6" id="KW-0472">Membrane</keyword>
<evidence type="ECO:0000256" key="2">
    <source>
        <dbReference type="ARBA" id="ARBA00022475"/>
    </source>
</evidence>
<accession>A0ABW5B3D7</accession>
<keyword evidence="8" id="KW-1185">Reference proteome</keyword>
<feature type="transmembrane region" description="Helical" evidence="6">
    <location>
        <begin position="131"/>
        <end position="153"/>
    </location>
</feature>
<sequence>MRLNNKQWIQVLLSFTVAIWIFWFLYKDIKIQSLLAVLNEASFSWITASILVSLLGYWIRAWRWKLLLEAGEKIQIRTLRSFIALMIGNLTNLLVPRAGEVGRCVVLSKTEDQQVGKILGTVILERTIDMFFLILTMLLAFVLEGGVFVQLLNDLVSLESLFRKIMGYLPLLVGGLLVAGIFVYFIFHKYRDSGFLKKIKHFLRDLVTGFISLKKVNSQFAFWASSAAIWIIYYLMMLFVAWAIPSTASLSLSSLLMVMVMGSIGMIAPVQGGIGTFHALVAFILMTYGLTNEAGKIFAVIVHGSQVLTVIVTGLVSVGIFFKITAQKASKTY</sequence>
<feature type="transmembrane region" description="Helical" evidence="6">
    <location>
        <begin position="297"/>
        <end position="322"/>
    </location>
</feature>